<feature type="region of interest" description="Disordered" evidence="1">
    <location>
        <begin position="1"/>
        <end position="21"/>
    </location>
</feature>
<evidence type="ECO:0000313" key="3">
    <source>
        <dbReference type="Proteomes" id="UP000886595"/>
    </source>
</evidence>
<dbReference type="Proteomes" id="UP000886595">
    <property type="component" value="Unassembled WGS sequence"/>
</dbReference>
<protein>
    <submittedName>
        <fullName evidence="2">Uncharacterized protein</fullName>
    </submittedName>
</protein>
<keyword evidence="3" id="KW-1185">Reference proteome</keyword>
<evidence type="ECO:0000256" key="1">
    <source>
        <dbReference type="SAM" id="MobiDB-lite"/>
    </source>
</evidence>
<reference evidence="2 3" key="1">
    <citation type="submission" date="2020-02" db="EMBL/GenBank/DDBJ databases">
        <authorList>
            <person name="Ma Q."/>
            <person name="Huang Y."/>
            <person name="Song X."/>
            <person name="Pei D."/>
        </authorList>
    </citation>
    <scope>NUCLEOTIDE SEQUENCE [LARGE SCALE GENOMIC DNA]</scope>
    <source>
        <strain evidence="2">Sxm20200214</strain>
        <tissue evidence="2">Leaf</tissue>
    </source>
</reference>
<comment type="caution">
    <text evidence="2">The sequence shown here is derived from an EMBL/GenBank/DDBJ whole genome shotgun (WGS) entry which is preliminary data.</text>
</comment>
<accession>A0A8X8AY49</accession>
<dbReference type="EMBL" id="JAAMPC010000004">
    <property type="protein sequence ID" value="KAG2315007.1"/>
    <property type="molecule type" value="Genomic_DNA"/>
</dbReference>
<gene>
    <name evidence="2" type="ORF">Bca52824_018129</name>
</gene>
<evidence type="ECO:0000313" key="2">
    <source>
        <dbReference type="EMBL" id="KAG2315007.1"/>
    </source>
</evidence>
<proteinExistence type="predicted"/>
<dbReference type="AlphaFoldDB" id="A0A8X8AY49"/>
<organism evidence="2 3">
    <name type="scientific">Brassica carinata</name>
    <name type="common">Ethiopian mustard</name>
    <name type="synonym">Abyssinian cabbage</name>
    <dbReference type="NCBI Taxonomy" id="52824"/>
    <lineage>
        <taxon>Eukaryota</taxon>
        <taxon>Viridiplantae</taxon>
        <taxon>Streptophyta</taxon>
        <taxon>Embryophyta</taxon>
        <taxon>Tracheophyta</taxon>
        <taxon>Spermatophyta</taxon>
        <taxon>Magnoliopsida</taxon>
        <taxon>eudicotyledons</taxon>
        <taxon>Gunneridae</taxon>
        <taxon>Pentapetalae</taxon>
        <taxon>rosids</taxon>
        <taxon>malvids</taxon>
        <taxon>Brassicales</taxon>
        <taxon>Brassicaceae</taxon>
        <taxon>Brassiceae</taxon>
        <taxon>Brassica</taxon>
    </lineage>
</organism>
<sequence>MTTRKKHSWKEKAKEGATTVEEAENDRIPIFGLWAFEAISALLRRLGGDDELKLLSYVGEKLPQHTRLVLAKVIEAEHDPQIGVCEDNEMGA</sequence>
<name>A0A8X8AY49_BRACI</name>